<dbReference type="OrthoDB" id="195113at2"/>
<gene>
    <name evidence="2" type="ORF">C8P68_102858</name>
</gene>
<dbReference type="PANTHER" id="PTHR38011">
    <property type="entry name" value="DIHYDROFOLATE REDUCTASE FAMILY PROTEIN (AFU_ORTHOLOGUE AFUA_8G06820)"/>
    <property type="match status" value="1"/>
</dbReference>
<dbReference type="AlphaFoldDB" id="A0A2T5JE27"/>
<evidence type="ECO:0000313" key="2">
    <source>
        <dbReference type="EMBL" id="PTR00027.1"/>
    </source>
</evidence>
<feature type="domain" description="Bacterial bifunctional deaminase-reductase C-terminal" evidence="1">
    <location>
        <begin position="2"/>
        <end position="180"/>
    </location>
</feature>
<dbReference type="Pfam" id="PF01872">
    <property type="entry name" value="RibD_C"/>
    <property type="match status" value="1"/>
</dbReference>
<dbReference type="RefSeq" id="WP_107827923.1">
    <property type="nucleotide sequence ID" value="NZ_CP160205.1"/>
</dbReference>
<evidence type="ECO:0000259" key="1">
    <source>
        <dbReference type="Pfam" id="PF01872"/>
    </source>
</evidence>
<protein>
    <submittedName>
        <fullName evidence="2">Dihydrofolate reductase</fullName>
    </submittedName>
</protein>
<organism evidence="2 3">
    <name type="scientific">Mucilaginibacter yixingensis</name>
    <dbReference type="NCBI Taxonomy" id="1295612"/>
    <lineage>
        <taxon>Bacteria</taxon>
        <taxon>Pseudomonadati</taxon>
        <taxon>Bacteroidota</taxon>
        <taxon>Sphingobacteriia</taxon>
        <taxon>Sphingobacteriales</taxon>
        <taxon>Sphingobacteriaceae</taxon>
        <taxon>Mucilaginibacter</taxon>
    </lineage>
</organism>
<name>A0A2T5JE27_9SPHI</name>
<dbReference type="InterPro" id="IPR002734">
    <property type="entry name" value="RibDG_C"/>
</dbReference>
<dbReference type="GO" id="GO:0009231">
    <property type="term" value="P:riboflavin biosynthetic process"/>
    <property type="evidence" value="ECO:0007669"/>
    <property type="project" value="InterPro"/>
</dbReference>
<keyword evidence="3" id="KW-1185">Reference proteome</keyword>
<reference evidence="2 3" key="1">
    <citation type="submission" date="2018-04" db="EMBL/GenBank/DDBJ databases">
        <title>Genomic Encyclopedia of Archaeal and Bacterial Type Strains, Phase II (KMG-II): from individual species to whole genera.</title>
        <authorList>
            <person name="Goeker M."/>
        </authorList>
    </citation>
    <scope>NUCLEOTIDE SEQUENCE [LARGE SCALE GENOMIC DNA]</scope>
    <source>
        <strain evidence="2 3">DSM 26809</strain>
    </source>
</reference>
<dbReference type="InterPro" id="IPR024072">
    <property type="entry name" value="DHFR-like_dom_sf"/>
</dbReference>
<dbReference type="GO" id="GO:0008703">
    <property type="term" value="F:5-amino-6-(5-phosphoribosylamino)uracil reductase activity"/>
    <property type="evidence" value="ECO:0007669"/>
    <property type="project" value="InterPro"/>
</dbReference>
<dbReference type="SUPFAM" id="SSF53597">
    <property type="entry name" value="Dihydrofolate reductase-like"/>
    <property type="match status" value="1"/>
</dbReference>
<accession>A0A2T5JE27</accession>
<dbReference type="InterPro" id="IPR050765">
    <property type="entry name" value="Riboflavin_Biosynth_HTPR"/>
</dbReference>
<dbReference type="PANTHER" id="PTHR38011:SF11">
    <property type="entry name" value="2,5-DIAMINO-6-RIBOSYLAMINO-4(3H)-PYRIMIDINONE 5'-PHOSPHATE REDUCTASE"/>
    <property type="match status" value="1"/>
</dbReference>
<sequence length="192" mass="21499">MRKVILFIHLSFDGCVAGAENEQDWMTRTDDEMGAFMADGMVENVDTILTGRKLYEGFAQFWPGVPAMPNIPPELVAFAHWMNDTRKVVFSKTLDKAEWTNSVIASGDVADEITKLKAQPGKDMVIFGGAEMVQELTKRGLVDEYHIKLEPVILGNGKPLFKEVTDRVQLKLIKSKAFEKSGVVGLFYEVVR</sequence>
<dbReference type="Gene3D" id="3.40.430.10">
    <property type="entry name" value="Dihydrofolate Reductase, subunit A"/>
    <property type="match status" value="1"/>
</dbReference>
<proteinExistence type="predicted"/>
<evidence type="ECO:0000313" key="3">
    <source>
        <dbReference type="Proteomes" id="UP000244168"/>
    </source>
</evidence>
<comment type="caution">
    <text evidence="2">The sequence shown here is derived from an EMBL/GenBank/DDBJ whole genome shotgun (WGS) entry which is preliminary data.</text>
</comment>
<dbReference type="Proteomes" id="UP000244168">
    <property type="component" value="Unassembled WGS sequence"/>
</dbReference>
<dbReference type="EMBL" id="QAOQ01000002">
    <property type="protein sequence ID" value="PTR00027.1"/>
    <property type="molecule type" value="Genomic_DNA"/>
</dbReference>